<dbReference type="SUPFAM" id="SSF56935">
    <property type="entry name" value="Porins"/>
    <property type="match status" value="1"/>
</dbReference>
<evidence type="ECO:0000256" key="5">
    <source>
        <dbReference type="ARBA" id="ARBA00023237"/>
    </source>
</evidence>
<evidence type="ECO:0000256" key="2">
    <source>
        <dbReference type="ARBA" id="ARBA00022496"/>
    </source>
</evidence>
<dbReference type="EMBL" id="JAGHKO010000001">
    <property type="protein sequence ID" value="MBO9199379.1"/>
    <property type="molecule type" value="Genomic_DNA"/>
</dbReference>
<proteinExistence type="inferred from homology"/>
<accession>A0ABS3YNB6</accession>
<comment type="subcellular location">
    <subcellularLocation>
        <location evidence="6">Cell outer membrane</location>
        <topology evidence="6">Multi-pass membrane protein</topology>
    </subcellularLocation>
</comment>
<evidence type="ECO:0000259" key="9">
    <source>
        <dbReference type="Pfam" id="PF07660"/>
    </source>
</evidence>
<evidence type="ECO:0000256" key="4">
    <source>
        <dbReference type="ARBA" id="ARBA00023136"/>
    </source>
</evidence>
<dbReference type="Gene3D" id="2.170.130.10">
    <property type="entry name" value="TonB-dependent receptor, plug domain"/>
    <property type="match status" value="1"/>
</dbReference>
<keyword evidence="7" id="KW-0798">TonB box</keyword>
<dbReference type="RefSeq" id="WP_209137445.1">
    <property type="nucleotide sequence ID" value="NZ_JAGHKO010000001.1"/>
</dbReference>
<evidence type="ECO:0000259" key="8">
    <source>
        <dbReference type="Pfam" id="PF00593"/>
    </source>
</evidence>
<dbReference type="InterPro" id="IPR023996">
    <property type="entry name" value="TonB-dep_OMP_SusC/RagA"/>
</dbReference>
<dbReference type="InterPro" id="IPR012910">
    <property type="entry name" value="Plug_dom"/>
</dbReference>
<dbReference type="SUPFAM" id="SSF49464">
    <property type="entry name" value="Carboxypeptidase regulatory domain-like"/>
    <property type="match status" value="1"/>
</dbReference>
<evidence type="ECO:0000256" key="1">
    <source>
        <dbReference type="ARBA" id="ARBA00022448"/>
    </source>
</evidence>
<evidence type="ECO:0000313" key="11">
    <source>
        <dbReference type="EMBL" id="MBO9199379.1"/>
    </source>
</evidence>
<dbReference type="Pfam" id="PF07660">
    <property type="entry name" value="STN"/>
    <property type="match status" value="1"/>
</dbReference>
<dbReference type="NCBIfam" id="TIGR04057">
    <property type="entry name" value="SusC_RagA_signa"/>
    <property type="match status" value="1"/>
</dbReference>
<comment type="caution">
    <text evidence="11">The sequence shown here is derived from an EMBL/GenBank/DDBJ whole genome shotgun (WGS) entry which is preliminary data.</text>
</comment>
<evidence type="ECO:0000256" key="7">
    <source>
        <dbReference type="RuleBase" id="RU003357"/>
    </source>
</evidence>
<dbReference type="InterPro" id="IPR039426">
    <property type="entry name" value="TonB-dep_rcpt-like"/>
</dbReference>
<keyword evidence="6" id="KW-0812">Transmembrane</keyword>
<dbReference type="Pfam" id="PF13715">
    <property type="entry name" value="CarbopepD_reg_2"/>
    <property type="match status" value="1"/>
</dbReference>
<dbReference type="Proteomes" id="UP000677244">
    <property type="component" value="Unassembled WGS sequence"/>
</dbReference>
<protein>
    <submittedName>
        <fullName evidence="11">TonB-dependent receptor</fullName>
    </submittedName>
</protein>
<feature type="domain" description="Secretin/TonB short N-terminal" evidence="9">
    <location>
        <begin position="50"/>
        <end position="99"/>
    </location>
</feature>
<dbReference type="InterPro" id="IPR000531">
    <property type="entry name" value="Beta-barrel_TonB"/>
</dbReference>
<comment type="similarity">
    <text evidence="6 7">Belongs to the TonB-dependent receptor family.</text>
</comment>
<keyword evidence="2" id="KW-0410">Iron transport</keyword>
<reference evidence="11 12" key="1">
    <citation type="submission" date="2021-03" db="EMBL/GenBank/DDBJ databases">
        <title>Assistant Professor.</title>
        <authorList>
            <person name="Huq M.A."/>
        </authorList>
    </citation>
    <scope>NUCLEOTIDE SEQUENCE [LARGE SCALE GENOMIC DNA]</scope>
    <source>
        <strain evidence="11 12">MAH-29</strain>
    </source>
</reference>
<dbReference type="InterPro" id="IPR011662">
    <property type="entry name" value="Secretin/TonB_short_N"/>
</dbReference>
<dbReference type="Pfam" id="PF07715">
    <property type="entry name" value="Plug"/>
    <property type="match status" value="1"/>
</dbReference>
<dbReference type="PROSITE" id="PS52016">
    <property type="entry name" value="TONB_DEPENDENT_REC_3"/>
    <property type="match status" value="1"/>
</dbReference>
<keyword evidence="4 6" id="KW-0472">Membrane</keyword>
<keyword evidence="1 6" id="KW-0813">Transport</keyword>
<evidence type="ECO:0000313" key="12">
    <source>
        <dbReference type="Proteomes" id="UP000677244"/>
    </source>
</evidence>
<dbReference type="InterPro" id="IPR023997">
    <property type="entry name" value="TonB-dep_OMP_SusC/RagA_CS"/>
</dbReference>
<keyword evidence="6" id="KW-1134">Transmembrane beta strand</keyword>
<dbReference type="InterPro" id="IPR008969">
    <property type="entry name" value="CarboxyPept-like_regulatory"/>
</dbReference>
<sequence length="1170" mass="130399">MKSGMFLKQVILVVLLFPCSAGLFAQRVTLNERNKPLTDIFREIRKQSGFDFIYNVKAIKKLPNVSVNVVNTDVSDVLSKCLSGTALGFEVSNKSIIIKETAVKPVEQPKTTPPVNIHGKVTDSKGAPLAGATVRTKQSNRSTVTNDNGEFDLANVDEKDIVVISYTGFVTKEFPATSSALRSIVLTEFMQNMGEVVVVGYGTTKKINLTGAVSQVSGEAINQRPTANIITSLQGLLPGLNIQSEHGDPTRNPEINIRGFNSLNGGSPLVLVDGIEGSIDRINPMDVESVSVLKDAASAAIYGARGAFGVILITTKKGKEGKVQINYSNNFGQTRPTTRTDYVSNPYEYGKIVDAALSGYNGTTYTGYTDADYEKLQQVVAGEREPFHEIQPNGSYKFFYNTNWYDYLFRQWQASSSHNLSISGGSDKLQGYLSARIYNTQSIQNINDADFKKYNLRGNLKVKANSWLEIGYNTQLNTDNNLEYAGAKAGYGGLWSNTTWYFLFPFYPTEIDGVPFDFFASGAQGALHDRSNYIKTRRDQLVNTLSGKITPFKDLQLNIDYSNTIYQVAQTTRLNQFNYLSGDKILPTTGGVNRLIEDRNRVYYNVLNIYGTYAKSIREKHNLKLLLGYNQEERNSDNVTAGENGLLANNLASLNLGTEMYSATGSGSTSGIQGYFGRFNYDFKNKYLLEVNARYDGSSKFPKESRWGFFPSISAGWYVSREHFFEPLKGVVSSLKLRTSYGKLGNQSINDNTFRELLLAKKTSWVVNNLQQNYLTAPAPLPKVVGWENSRTIDFGADLGFLNDRLTASFDWYEKNVEGMYLPGQPLPSVFGAEEPKENIASLRNRGFELSVTYNNTFNVLGSPLHVRATASTYNFKGVITKYPNPNGLMNTYWEGQKLGTIYGYKIDGQFQSDKEAREYENSYKNPSANLGQVYNYELNVVQNTEWKHLRAGDLKYVNLNGDSAINKGKNTLADHGDITAIGNAMPTCPFGFNISADWKNFDLSISGAGVAKQDWYPSGDIYWGTYERPYLSFIRKDLASNAWTADHPNNRYPQINRGYAALNTSGMRSLGETNSYYLTNVGYLRVKNLTIGYTMPEKLMKRAQIQRLRVYISAENMFTWRFGNLTRYLDPEMAGAGVSYSDPKDAATRGRAEDYPIGKVFSAGINLTL</sequence>
<evidence type="ECO:0000256" key="6">
    <source>
        <dbReference type="PROSITE-ProRule" id="PRU01360"/>
    </source>
</evidence>
<keyword evidence="11" id="KW-0675">Receptor</keyword>
<feature type="domain" description="TonB-dependent receptor-like beta-barrel" evidence="8">
    <location>
        <begin position="508"/>
        <end position="931"/>
    </location>
</feature>
<keyword evidence="5 6" id="KW-0998">Cell outer membrane</keyword>
<gene>
    <name evidence="11" type="ORF">J7I42_03815</name>
</gene>
<dbReference type="Gene3D" id="2.60.40.1120">
    <property type="entry name" value="Carboxypeptidase-like, regulatory domain"/>
    <property type="match status" value="1"/>
</dbReference>
<evidence type="ECO:0000256" key="3">
    <source>
        <dbReference type="ARBA" id="ARBA00023004"/>
    </source>
</evidence>
<evidence type="ECO:0000259" key="10">
    <source>
        <dbReference type="Pfam" id="PF07715"/>
    </source>
</evidence>
<dbReference type="InterPro" id="IPR037066">
    <property type="entry name" value="Plug_dom_sf"/>
</dbReference>
<keyword evidence="3" id="KW-0408">Iron</keyword>
<feature type="domain" description="TonB-dependent receptor plug" evidence="10">
    <location>
        <begin position="206"/>
        <end position="310"/>
    </location>
</feature>
<dbReference type="NCBIfam" id="TIGR04056">
    <property type="entry name" value="OMP_RagA_SusC"/>
    <property type="match status" value="1"/>
</dbReference>
<keyword evidence="2" id="KW-0406">Ion transport</keyword>
<name>A0ABS3YNB6_9BACT</name>
<organism evidence="11 12">
    <name type="scientific">Niastella soli</name>
    <dbReference type="NCBI Taxonomy" id="2821487"/>
    <lineage>
        <taxon>Bacteria</taxon>
        <taxon>Pseudomonadati</taxon>
        <taxon>Bacteroidota</taxon>
        <taxon>Chitinophagia</taxon>
        <taxon>Chitinophagales</taxon>
        <taxon>Chitinophagaceae</taxon>
        <taxon>Niastella</taxon>
    </lineage>
</organism>
<dbReference type="Pfam" id="PF00593">
    <property type="entry name" value="TonB_dep_Rec_b-barrel"/>
    <property type="match status" value="1"/>
</dbReference>
<keyword evidence="12" id="KW-1185">Reference proteome</keyword>